<dbReference type="PANTHER" id="PTHR40053">
    <property type="entry name" value="SPORULATION-CONTROL PROTEIN SPO0M"/>
    <property type="match status" value="1"/>
</dbReference>
<protein>
    <submittedName>
        <fullName evidence="1">Sporulation protein</fullName>
    </submittedName>
</protein>
<comment type="caution">
    <text evidence="1">The sequence shown here is derived from an EMBL/GenBank/DDBJ whole genome shotgun (WGS) entry which is preliminary data.</text>
</comment>
<keyword evidence="2" id="KW-1185">Reference proteome</keyword>
<organism evidence="1 2">
    <name type="scientific">Luedemannella flava</name>
    <dbReference type="NCBI Taxonomy" id="349316"/>
    <lineage>
        <taxon>Bacteria</taxon>
        <taxon>Bacillati</taxon>
        <taxon>Actinomycetota</taxon>
        <taxon>Actinomycetes</taxon>
        <taxon>Micromonosporales</taxon>
        <taxon>Micromonosporaceae</taxon>
        <taxon>Luedemannella</taxon>
    </lineage>
</organism>
<evidence type="ECO:0000313" key="2">
    <source>
        <dbReference type="Proteomes" id="UP001500218"/>
    </source>
</evidence>
<name>A0ABP4YQY7_9ACTN</name>
<gene>
    <name evidence="1" type="ORF">GCM10009682_51050</name>
</gene>
<dbReference type="InterPro" id="IPR009776">
    <property type="entry name" value="Spore_0_M"/>
</dbReference>
<dbReference type="PANTHER" id="PTHR40053:SF1">
    <property type="entry name" value="SPORULATION-CONTROL PROTEIN SPO0M"/>
    <property type="match status" value="1"/>
</dbReference>
<dbReference type="Pfam" id="PF07070">
    <property type="entry name" value="Spo0M"/>
    <property type="match status" value="1"/>
</dbReference>
<dbReference type="Proteomes" id="UP001500218">
    <property type="component" value="Unassembled WGS sequence"/>
</dbReference>
<accession>A0ABP4YQY7</accession>
<reference evidence="2" key="1">
    <citation type="journal article" date="2019" name="Int. J. Syst. Evol. Microbiol.">
        <title>The Global Catalogue of Microorganisms (GCM) 10K type strain sequencing project: providing services to taxonomists for standard genome sequencing and annotation.</title>
        <authorList>
            <consortium name="The Broad Institute Genomics Platform"/>
            <consortium name="The Broad Institute Genome Sequencing Center for Infectious Disease"/>
            <person name="Wu L."/>
            <person name="Ma J."/>
        </authorList>
    </citation>
    <scope>NUCLEOTIDE SEQUENCE [LARGE SCALE GENOMIC DNA]</scope>
    <source>
        <strain evidence="2">JCM 13250</strain>
    </source>
</reference>
<proteinExistence type="predicted"/>
<dbReference type="RefSeq" id="WP_344137549.1">
    <property type="nucleotide sequence ID" value="NZ_BAAALT010000213.1"/>
</dbReference>
<dbReference type="EMBL" id="BAAALT010000213">
    <property type="protein sequence ID" value="GAA1824681.1"/>
    <property type="molecule type" value="Genomic_DNA"/>
</dbReference>
<sequence length="354" mass="36224">MVFKKLLASLGLGGVDVDTVLPPHPATAGGHLGGQVNLRAKSDTDIAAINLYLVASGPAGEVELARFPVAGGIHLAAGSQQQVPFSVPLPDYTPFTVLYGQNLPGIRLGVRTEVAVASGSAKGDFDPLGVEAAEAHQRVMDTLGLIGCRFARNELRPGQLSGLPVAAAQAITFWAPVPDGQRPGPHIPQLTFTLIGGNAGLTVLAELAAGPGTPDRYVLSADDITRLSNTEGGWSGEVDRWLVNALVKLNQAPAAGVGAGAFLQQQGHHGHGHAHHGHHNYKYSGYHGKPSMAGALAVGVGGAALGFLGGMMIGDMIGDAFEPDIADAASAAGFEDPGIADAGFEDFGGDFGEF</sequence>
<evidence type="ECO:0000313" key="1">
    <source>
        <dbReference type="EMBL" id="GAA1824681.1"/>
    </source>
</evidence>